<accession>A0ABT8D8E5</accession>
<comment type="caution">
    <text evidence="5">The sequence shown here is derived from an EMBL/GenBank/DDBJ whole genome shotgun (WGS) entry which is preliminary data.</text>
</comment>
<keyword evidence="2" id="KW-0472">Membrane</keyword>
<evidence type="ECO:0000256" key="3">
    <source>
        <dbReference type="SAM" id="MobiDB-lite"/>
    </source>
</evidence>
<dbReference type="Gene3D" id="2.40.160.50">
    <property type="entry name" value="membrane protein fhac: a member of the omp85/tpsb transporter family"/>
    <property type="match status" value="1"/>
</dbReference>
<keyword evidence="6" id="KW-1185">Reference proteome</keyword>
<dbReference type="InterPro" id="IPR000184">
    <property type="entry name" value="Bac_surfAg_D15"/>
</dbReference>
<gene>
    <name evidence="5" type="ORF">QWZ10_17240</name>
</gene>
<name>A0ABT8D8E5_9RHOB</name>
<organism evidence="5 6">
    <name type="scientific">Paracoccus cavernae</name>
    <dbReference type="NCBI Taxonomy" id="1571207"/>
    <lineage>
        <taxon>Bacteria</taxon>
        <taxon>Pseudomonadati</taxon>
        <taxon>Pseudomonadota</taxon>
        <taxon>Alphaproteobacteria</taxon>
        <taxon>Rhodobacterales</taxon>
        <taxon>Paracoccaceae</taxon>
        <taxon>Paracoccus</taxon>
    </lineage>
</organism>
<dbReference type="Proteomes" id="UP001243846">
    <property type="component" value="Unassembled WGS sequence"/>
</dbReference>
<evidence type="ECO:0000313" key="6">
    <source>
        <dbReference type="Proteomes" id="UP001243846"/>
    </source>
</evidence>
<protein>
    <submittedName>
        <fullName evidence="5">BamA/TamA family outer membrane protein</fullName>
    </submittedName>
</protein>
<evidence type="ECO:0000256" key="2">
    <source>
        <dbReference type="ARBA" id="ARBA00023136"/>
    </source>
</evidence>
<evidence type="ECO:0000256" key="1">
    <source>
        <dbReference type="ARBA" id="ARBA00004370"/>
    </source>
</evidence>
<reference evidence="6" key="1">
    <citation type="journal article" date="2019" name="Int. J. Syst. Evol. Microbiol.">
        <title>The Global Catalogue of Microorganisms (GCM) 10K type strain sequencing project: providing services to taxonomists for standard genome sequencing and annotation.</title>
        <authorList>
            <consortium name="The Broad Institute Genomics Platform"/>
            <consortium name="The Broad Institute Genome Sequencing Center for Infectious Disease"/>
            <person name="Wu L."/>
            <person name="Ma J."/>
        </authorList>
    </citation>
    <scope>NUCLEOTIDE SEQUENCE [LARGE SCALE GENOMIC DNA]</scope>
    <source>
        <strain evidence="6">CECT 8482</strain>
    </source>
</reference>
<proteinExistence type="predicted"/>
<dbReference type="EMBL" id="JAUFRC010000001">
    <property type="protein sequence ID" value="MDN3713053.1"/>
    <property type="molecule type" value="Genomic_DNA"/>
</dbReference>
<evidence type="ECO:0000313" key="5">
    <source>
        <dbReference type="EMBL" id="MDN3713053.1"/>
    </source>
</evidence>
<dbReference type="Pfam" id="PF01103">
    <property type="entry name" value="Omp85"/>
    <property type="match status" value="1"/>
</dbReference>
<comment type="subcellular location">
    <subcellularLocation>
        <location evidence="1">Membrane</location>
    </subcellularLocation>
</comment>
<feature type="region of interest" description="Disordered" evidence="3">
    <location>
        <begin position="213"/>
        <end position="234"/>
    </location>
</feature>
<sequence>MSSNEGLMVSGYWMHRNLLHGGERLRVDAQIADIGAQTSAEDYSLGVRLDRPATLGADTTGYLQFQLQRTRDEDYDLDGATFGLGFTYMPNDRLTADIALLYSAQRVNDEGNETDFNFFSLPISVMLDRRDNDTDAKRGYWLKADVTPFLGLKDTGSGARILGEGRQYFSFMEDDKLTFAGRARLGTILGPDIADTPRDYLFYSGGGGSVRGQPYDPLVSRSFPGRTAPSRPAA</sequence>
<feature type="domain" description="Bacterial surface antigen (D15)" evidence="4">
    <location>
        <begin position="18"/>
        <end position="212"/>
    </location>
</feature>
<evidence type="ECO:0000259" key="4">
    <source>
        <dbReference type="Pfam" id="PF01103"/>
    </source>
</evidence>